<sequence>MAPTAKSFKAYGRAYAGYVMVKWLTISISFFLLSRFEGFTLLWMLWWPMFGAPVLISINVFLLRRKRLL</sequence>
<keyword evidence="1" id="KW-0472">Membrane</keyword>
<dbReference type="Proteomes" id="UP000295793">
    <property type="component" value="Unassembled WGS sequence"/>
</dbReference>
<dbReference type="EMBL" id="SLZR01000018">
    <property type="protein sequence ID" value="TCS37679.1"/>
    <property type="molecule type" value="Genomic_DNA"/>
</dbReference>
<evidence type="ECO:0000313" key="2">
    <source>
        <dbReference type="EMBL" id="TCS37679.1"/>
    </source>
</evidence>
<dbReference type="RefSeq" id="WP_132703237.1">
    <property type="nucleotide sequence ID" value="NZ_SLZR01000018.1"/>
</dbReference>
<protein>
    <submittedName>
        <fullName evidence="2">Uncharacterized protein</fullName>
    </submittedName>
</protein>
<gene>
    <name evidence="2" type="ORF">BCF53_11838</name>
</gene>
<comment type="caution">
    <text evidence="2">The sequence shown here is derived from an EMBL/GenBank/DDBJ whole genome shotgun (WGS) entry which is preliminary data.</text>
</comment>
<keyword evidence="3" id="KW-1185">Reference proteome</keyword>
<organism evidence="2 3">
    <name type="scientific">Reinekea marinisedimentorum</name>
    <dbReference type="NCBI Taxonomy" id="230495"/>
    <lineage>
        <taxon>Bacteria</taxon>
        <taxon>Pseudomonadati</taxon>
        <taxon>Pseudomonadota</taxon>
        <taxon>Gammaproteobacteria</taxon>
        <taxon>Oceanospirillales</taxon>
        <taxon>Saccharospirillaceae</taxon>
        <taxon>Reinekea</taxon>
    </lineage>
</organism>
<feature type="transmembrane region" description="Helical" evidence="1">
    <location>
        <begin position="45"/>
        <end position="63"/>
    </location>
</feature>
<evidence type="ECO:0000256" key="1">
    <source>
        <dbReference type="SAM" id="Phobius"/>
    </source>
</evidence>
<evidence type="ECO:0000313" key="3">
    <source>
        <dbReference type="Proteomes" id="UP000295793"/>
    </source>
</evidence>
<accession>A0A4R3I1E7</accession>
<dbReference type="AlphaFoldDB" id="A0A4R3I1E7"/>
<keyword evidence="1" id="KW-0812">Transmembrane</keyword>
<name>A0A4R3I1E7_9GAMM</name>
<feature type="transmembrane region" description="Helical" evidence="1">
    <location>
        <begin position="12"/>
        <end position="33"/>
    </location>
</feature>
<proteinExistence type="predicted"/>
<reference evidence="2 3" key="1">
    <citation type="submission" date="2019-03" db="EMBL/GenBank/DDBJ databases">
        <title>Genomic Encyclopedia of Archaeal and Bacterial Type Strains, Phase II (KMG-II): from individual species to whole genera.</title>
        <authorList>
            <person name="Goeker M."/>
        </authorList>
    </citation>
    <scope>NUCLEOTIDE SEQUENCE [LARGE SCALE GENOMIC DNA]</scope>
    <source>
        <strain evidence="2 3">DSM 15388</strain>
    </source>
</reference>
<keyword evidence="1" id="KW-1133">Transmembrane helix</keyword>